<dbReference type="CGD" id="CAL0000161808">
    <property type="gene designation" value="Cd36_71590"/>
</dbReference>
<dbReference type="VEuPathDB" id="FungiDB:CD36_71590"/>
<dbReference type="GO" id="GO:0055088">
    <property type="term" value="P:lipid homeostasis"/>
    <property type="evidence" value="ECO:0007669"/>
    <property type="project" value="InterPro"/>
</dbReference>
<dbReference type="InterPro" id="IPR034804">
    <property type="entry name" value="SQR/QFR_C/D"/>
</dbReference>
<dbReference type="SUPFAM" id="SSF81343">
    <property type="entry name" value="Fumarate reductase respiratory complex transmembrane subunits"/>
    <property type="match status" value="1"/>
</dbReference>
<organism evidence="4 5">
    <name type="scientific">Candida dubliniensis (strain CD36 / ATCC MYA-646 / CBS 7987 / NCPF 3949 / NRRL Y-17841)</name>
    <name type="common">Yeast</name>
    <dbReference type="NCBI Taxonomy" id="573826"/>
    <lineage>
        <taxon>Eukaryota</taxon>
        <taxon>Fungi</taxon>
        <taxon>Dikarya</taxon>
        <taxon>Ascomycota</taxon>
        <taxon>Saccharomycotina</taxon>
        <taxon>Pichiomycetes</taxon>
        <taxon>Debaryomycetaceae</taxon>
        <taxon>Candida/Lodderomyces clade</taxon>
        <taxon>Candida</taxon>
    </lineage>
</organism>
<evidence type="ECO:0000256" key="1">
    <source>
        <dbReference type="SAM" id="Phobius"/>
    </source>
</evidence>
<dbReference type="EMBL" id="FM992694">
    <property type="protein sequence ID" value="CAX40711.1"/>
    <property type="molecule type" value="Genomic_DNA"/>
</dbReference>
<feature type="transmembrane region" description="Helical" evidence="1">
    <location>
        <begin position="189"/>
        <end position="210"/>
    </location>
</feature>
<dbReference type="KEGG" id="cdu:CD36_71590"/>
<proteinExistence type="predicted"/>
<dbReference type="OrthoDB" id="10259513at2759"/>
<dbReference type="PANTHER" id="PTHR38409">
    <property type="entry name" value="MDM10-COMPLEMENTING PROTEIN 1"/>
    <property type="match status" value="1"/>
</dbReference>
<evidence type="ECO:0000313" key="5">
    <source>
        <dbReference type="Proteomes" id="UP000002605"/>
    </source>
</evidence>
<name>B9WK60_CANDC</name>
<gene>
    <name evidence="3" type="ordered locus">Cd36_71590</name>
    <name evidence="4" type="ORF">CD36_71590</name>
</gene>
<feature type="transmembrane region" description="Helical" evidence="1">
    <location>
        <begin position="112"/>
        <end position="136"/>
    </location>
</feature>
<keyword evidence="1" id="KW-0812">Transmembrane</keyword>
<dbReference type="CDD" id="cd03493">
    <property type="entry name" value="SQR_QFR_TM"/>
    <property type="match status" value="1"/>
</dbReference>
<evidence type="ECO:0000259" key="2">
    <source>
        <dbReference type="Pfam" id="PF07950"/>
    </source>
</evidence>
<dbReference type="Pfam" id="PF07950">
    <property type="entry name" value="MCP1_TM"/>
    <property type="match status" value="2"/>
</dbReference>
<dbReference type="GeneID" id="8049066"/>
<dbReference type="eggNOG" id="ENOG502S974">
    <property type="taxonomic scope" value="Eukaryota"/>
</dbReference>
<dbReference type="InterPro" id="IPR012472">
    <property type="entry name" value="MCP1_TM"/>
</dbReference>
<dbReference type="HOGENOM" id="CLU_066681_0_0_1"/>
<feature type="transmembrane region" description="Helical" evidence="1">
    <location>
        <begin position="276"/>
        <end position="295"/>
    </location>
</feature>
<feature type="transmembrane region" description="Helical" evidence="1">
    <location>
        <begin position="70"/>
        <end position="92"/>
    </location>
</feature>
<sequence>MNHVKNKHQQQHQTHLISSLISESSTMSQEDLLTRVTPLPLDEIEDTTPIIPKRKHWLVPTLYRIQKYSAYSFISFLGIHATSVILVPILPIDQSIKDEVFAMAKEIYQSVPFYEPICIIGSVTAHVIAGISIRIYKKYFQKKPQPHHMYNGKSSPITNKLEDHDDDIGFGGISNLFGLGYRKSFTVQFGMTPLQFSGYVLIPFFIYHMYKFRYVPWINDGDSSLINLEYISYVLNLKHPMWNIFALGTLIYAMSYHGTNGLMKLKGKYSKAWKKIGLTIVNGLSLLGWVSVYLFKSNVDVIDVNGFLGKSFTKYIRSFWL</sequence>
<evidence type="ECO:0000313" key="4">
    <source>
        <dbReference type="EMBL" id="CAX40711.1"/>
    </source>
</evidence>
<keyword evidence="5" id="KW-1185">Reference proteome</keyword>
<keyword evidence="1" id="KW-1133">Transmembrane helix</keyword>
<protein>
    <recommendedName>
        <fullName evidence="2">Mitochondrial adapter protein MCP1 transmembrane domain-containing protein</fullName>
    </recommendedName>
</protein>
<feature type="domain" description="Mitochondrial adapter protein MCP1 transmembrane" evidence="2">
    <location>
        <begin position="76"/>
        <end position="184"/>
    </location>
</feature>
<dbReference type="InterPro" id="IPR039960">
    <property type="entry name" value="MCP1"/>
</dbReference>
<dbReference type="AlphaFoldDB" id="B9WK60"/>
<dbReference type="GO" id="GO:0005741">
    <property type="term" value="C:mitochondrial outer membrane"/>
    <property type="evidence" value="ECO:0007669"/>
    <property type="project" value="TreeGrafter"/>
</dbReference>
<feature type="domain" description="Mitochondrial adapter protein MCP1 transmembrane" evidence="2">
    <location>
        <begin position="203"/>
        <end position="285"/>
    </location>
</feature>
<dbReference type="PANTHER" id="PTHR38409:SF1">
    <property type="entry name" value="MITOCHONDRIAL ADAPTER PROTEIN MCP1"/>
    <property type="match status" value="1"/>
</dbReference>
<evidence type="ECO:0000313" key="3">
    <source>
        <dbReference type="CGD" id="CAL0000161808"/>
    </source>
</evidence>
<dbReference type="Proteomes" id="UP000002605">
    <property type="component" value="Chromosome 7"/>
</dbReference>
<dbReference type="RefSeq" id="XP_002421377.1">
    <property type="nucleotide sequence ID" value="XM_002421332.1"/>
</dbReference>
<dbReference type="GO" id="GO:0007005">
    <property type="term" value="P:mitochondrion organization"/>
    <property type="evidence" value="ECO:0007669"/>
    <property type="project" value="TreeGrafter"/>
</dbReference>
<reference evidence="4 5" key="1">
    <citation type="journal article" date="2009" name="Genome Res.">
        <title>Comparative genomics of the fungal pathogens Candida dubliniensis and Candida albicans.</title>
        <authorList>
            <person name="Jackson A.P."/>
            <person name="Gamble J.A."/>
            <person name="Yeomans T."/>
            <person name="Moran G.P."/>
            <person name="Saunders D."/>
            <person name="Harris D."/>
            <person name="Aslett M."/>
            <person name="Barrell J.F."/>
            <person name="Butler G."/>
            <person name="Citiulo F."/>
            <person name="Coleman D.C."/>
            <person name="de Groot P.W.J."/>
            <person name="Goodwin T.J."/>
            <person name="Quail M.A."/>
            <person name="McQuillan J."/>
            <person name="Munro C.A."/>
            <person name="Pain A."/>
            <person name="Poulter R.T."/>
            <person name="Rajandream M.A."/>
            <person name="Renauld H."/>
            <person name="Spiering M.J."/>
            <person name="Tivey A."/>
            <person name="Gow N.A.R."/>
            <person name="Barrell B."/>
            <person name="Sullivan D.J."/>
            <person name="Berriman M."/>
        </authorList>
    </citation>
    <scope>NUCLEOTIDE SEQUENCE [LARGE SCALE GENOMIC DNA]</scope>
    <source>
        <strain evidence="5">CD36 / ATCC MYA-646 / CBS 7987 / NCPF 3949 / NRRL Y-17841</strain>
    </source>
</reference>
<accession>B9WK60</accession>
<feature type="transmembrane region" description="Helical" evidence="1">
    <location>
        <begin position="230"/>
        <end position="255"/>
    </location>
</feature>
<keyword evidence="1" id="KW-0472">Membrane</keyword>